<evidence type="ECO:0000313" key="3">
    <source>
        <dbReference type="Proteomes" id="UP000289340"/>
    </source>
</evidence>
<evidence type="ECO:0000256" key="1">
    <source>
        <dbReference type="SAM" id="Phobius"/>
    </source>
</evidence>
<gene>
    <name evidence="2" type="ORF">D0Y65_039144</name>
</gene>
<name>A0A445H7K8_GLYSO</name>
<accession>A0A445H7K8</accession>
<dbReference type="Proteomes" id="UP000289340">
    <property type="component" value="Chromosome 14"/>
</dbReference>
<proteinExistence type="predicted"/>
<evidence type="ECO:0000313" key="2">
    <source>
        <dbReference type="EMBL" id="RZB69670.1"/>
    </source>
</evidence>
<protein>
    <submittedName>
        <fullName evidence="2">Uncharacterized protein</fullName>
    </submittedName>
</protein>
<keyword evidence="1" id="KW-0472">Membrane</keyword>
<keyword evidence="3" id="KW-1185">Reference proteome</keyword>
<keyword evidence="1" id="KW-0812">Transmembrane</keyword>
<dbReference type="EMBL" id="QZWG01000014">
    <property type="protein sequence ID" value="RZB69670.1"/>
    <property type="molecule type" value="Genomic_DNA"/>
</dbReference>
<sequence>MNQIHMRSTFMVRSLGAVWRPALGGPSSPNTASHSTRSHHALLSLCLSFVRSAIQSLMYYTYFFFSAVVRIPRQIQRMNGESKEQACWRAYIQCQSNEFSNML</sequence>
<dbReference type="AlphaFoldDB" id="A0A445H7K8"/>
<organism evidence="2 3">
    <name type="scientific">Glycine soja</name>
    <name type="common">Wild soybean</name>
    <dbReference type="NCBI Taxonomy" id="3848"/>
    <lineage>
        <taxon>Eukaryota</taxon>
        <taxon>Viridiplantae</taxon>
        <taxon>Streptophyta</taxon>
        <taxon>Embryophyta</taxon>
        <taxon>Tracheophyta</taxon>
        <taxon>Spermatophyta</taxon>
        <taxon>Magnoliopsida</taxon>
        <taxon>eudicotyledons</taxon>
        <taxon>Gunneridae</taxon>
        <taxon>Pentapetalae</taxon>
        <taxon>rosids</taxon>
        <taxon>fabids</taxon>
        <taxon>Fabales</taxon>
        <taxon>Fabaceae</taxon>
        <taxon>Papilionoideae</taxon>
        <taxon>50 kb inversion clade</taxon>
        <taxon>NPAAA clade</taxon>
        <taxon>indigoferoid/millettioid clade</taxon>
        <taxon>Phaseoleae</taxon>
        <taxon>Glycine</taxon>
        <taxon>Glycine subgen. Soja</taxon>
    </lineage>
</organism>
<feature type="transmembrane region" description="Helical" evidence="1">
    <location>
        <begin position="48"/>
        <end position="69"/>
    </location>
</feature>
<keyword evidence="1" id="KW-1133">Transmembrane helix</keyword>
<comment type="caution">
    <text evidence="2">The sequence shown here is derived from an EMBL/GenBank/DDBJ whole genome shotgun (WGS) entry which is preliminary data.</text>
</comment>
<reference evidence="2 3" key="1">
    <citation type="submission" date="2018-09" db="EMBL/GenBank/DDBJ databases">
        <title>A high-quality reference genome of wild soybean provides a powerful tool to mine soybean genomes.</title>
        <authorList>
            <person name="Xie M."/>
            <person name="Chung C.Y.L."/>
            <person name="Li M.-W."/>
            <person name="Wong F.-L."/>
            <person name="Chan T.-F."/>
            <person name="Lam H.-M."/>
        </authorList>
    </citation>
    <scope>NUCLEOTIDE SEQUENCE [LARGE SCALE GENOMIC DNA]</scope>
    <source>
        <strain evidence="3">cv. W05</strain>
        <tissue evidence="2">Hypocotyl of etiolated seedlings</tissue>
    </source>
</reference>